<protein>
    <submittedName>
        <fullName evidence="2">Uncharacterized protein</fullName>
    </submittedName>
</protein>
<dbReference type="AlphaFoldDB" id="A0A8J3WKD9"/>
<sequence>MSYLVHLGRPRPAPGECPGTGASRADAARVSLVPADVDQVSLVPADFRCRHASTMRAAMDVSAALPYERGS</sequence>
<evidence type="ECO:0000313" key="3">
    <source>
        <dbReference type="Proteomes" id="UP000619788"/>
    </source>
</evidence>
<evidence type="ECO:0000256" key="1">
    <source>
        <dbReference type="SAM" id="MobiDB-lite"/>
    </source>
</evidence>
<evidence type="ECO:0000313" key="2">
    <source>
        <dbReference type="EMBL" id="GIH94009.1"/>
    </source>
</evidence>
<proteinExistence type="predicted"/>
<comment type="caution">
    <text evidence="2">The sequence shown here is derived from an EMBL/GenBank/DDBJ whole genome shotgun (WGS) entry which is preliminary data.</text>
</comment>
<gene>
    <name evidence="2" type="ORF">Psi01_46390</name>
</gene>
<accession>A0A8J3WKD9</accession>
<reference evidence="2 3" key="1">
    <citation type="submission" date="2021-01" db="EMBL/GenBank/DDBJ databases">
        <title>Whole genome shotgun sequence of Planobispora siamensis NBRC 107568.</title>
        <authorList>
            <person name="Komaki H."/>
            <person name="Tamura T."/>
        </authorList>
    </citation>
    <scope>NUCLEOTIDE SEQUENCE [LARGE SCALE GENOMIC DNA]</scope>
    <source>
        <strain evidence="2 3">NBRC 107568</strain>
    </source>
</reference>
<name>A0A8J3WKD9_9ACTN</name>
<dbReference type="EMBL" id="BOOJ01000036">
    <property type="protein sequence ID" value="GIH94009.1"/>
    <property type="molecule type" value="Genomic_DNA"/>
</dbReference>
<organism evidence="2 3">
    <name type="scientific">Planobispora siamensis</name>
    <dbReference type="NCBI Taxonomy" id="936338"/>
    <lineage>
        <taxon>Bacteria</taxon>
        <taxon>Bacillati</taxon>
        <taxon>Actinomycetota</taxon>
        <taxon>Actinomycetes</taxon>
        <taxon>Streptosporangiales</taxon>
        <taxon>Streptosporangiaceae</taxon>
        <taxon>Planobispora</taxon>
    </lineage>
</organism>
<feature type="region of interest" description="Disordered" evidence="1">
    <location>
        <begin position="1"/>
        <end position="23"/>
    </location>
</feature>
<dbReference type="Proteomes" id="UP000619788">
    <property type="component" value="Unassembled WGS sequence"/>
</dbReference>
<keyword evidence="3" id="KW-1185">Reference proteome</keyword>